<name>A0ABD5YIV2_9EURY</name>
<comment type="caution">
    <text evidence="1">The sequence shown here is derived from an EMBL/GenBank/DDBJ whole genome shotgun (WGS) entry which is preliminary data.</text>
</comment>
<dbReference type="Proteomes" id="UP001596417">
    <property type="component" value="Unassembled WGS sequence"/>
</dbReference>
<evidence type="ECO:0000313" key="1">
    <source>
        <dbReference type="EMBL" id="MFC7188797.1"/>
    </source>
</evidence>
<gene>
    <name evidence="1" type="ORF">ACFQL7_02305</name>
</gene>
<dbReference type="GeneID" id="76198350"/>
<protein>
    <recommendedName>
        <fullName evidence="3">Small CPxCG-related zinc finger protein</fullName>
    </recommendedName>
</protein>
<dbReference type="RefSeq" id="WP_264555280.1">
    <property type="nucleotide sequence ID" value="NZ_CP109979.1"/>
</dbReference>
<dbReference type="InterPro" id="IPR055998">
    <property type="entry name" value="DUF7576"/>
</dbReference>
<proteinExistence type="predicted"/>
<dbReference type="Pfam" id="PF24461">
    <property type="entry name" value="DUF7576"/>
    <property type="match status" value="1"/>
</dbReference>
<dbReference type="AlphaFoldDB" id="A0ABD5YIV2"/>
<accession>A0ABD5YIV2</accession>
<reference evidence="1 2" key="1">
    <citation type="journal article" date="2019" name="Int. J. Syst. Evol. Microbiol.">
        <title>The Global Catalogue of Microorganisms (GCM) 10K type strain sequencing project: providing services to taxonomists for standard genome sequencing and annotation.</title>
        <authorList>
            <consortium name="The Broad Institute Genomics Platform"/>
            <consortium name="The Broad Institute Genome Sequencing Center for Infectious Disease"/>
            <person name="Wu L."/>
            <person name="Ma J."/>
        </authorList>
    </citation>
    <scope>NUCLEOTIDE SEQUENCE [LARGE SCALE GENOMIC DNA]</scope>
    <source>
        <strain evidence="1 2">RDMS1</strain>
    </source>
</reference>
<organism evidence="1 2">
    <name type="scientific">Halocatena marina</name>
    <dbReference type="NCBI Taxonomy" id="2934937"/>
    <lineage>
        <taxon>Archaea</taxon>
        <taxon>Methanobacteriati</taxon>
        <taxon>Methanobacteriota</taxon>
        <taxon>Stenosarchaea group</taxon>
        <taxon>Halobacteria</taxon>
        <taxon>Halobacteriales</taxon>
        <taxon>Natronomonadaceae</taxon>
        <taxon>Halocatena</taxon>
    </lineage>
</organism>
<keyword evidence="2" id="KW-1185">Reference proteome</keyword>
<sequence>MTVDPTSSLGADVCEEDAPQCDTCSEPIVNKPTHRVITWIEDNTTKTSHFCDDACFSTEATGE</sequence>
<evidence type="ECO:0008006" key="3">
    <source>
        <dbReference type="Google" id="ProtNLM"/>
    </source>
</evidence>
<evidence type="ECO:0000313" key="2">
    <source>
        <dbReference type="Proteomes" id="UP001596417"/>
    </source>
</evidence>
<dbReference type="EMBL" id="JBHTAX010000001">
    <property type="protein sequence ID" value="MFC7188797.1"/>
    <property type="molecule type" value="Genomic_DNA"/>
</dbReference>